<comment type="caution">
    <text evidence="3">The sequence shown here is derived from an EMBL/GenBank/DDBJ whole genome shotgun (WGS) entry which is preliminary data.</text>
</comment>
<dbReference type="EMBL" id="BAAANY010000007">
    <property type="protein sequence ID" value="GAA1669425.1"/>
    <property type="molecule type" value="Genomic_DNA"/>
</dbReference>
<dbReference type="InterPro" id="IPR050564">
    <property type="entry name" value="F420-G6PD/mer"/>
</dbReference>
<dbReference type="SUPFAM" id="SSF51679">
    <property type="entry name" value="Bacterial luciferase-like"/>
    <property type="match status" value="1"/>
</dbReference>
<organism evidence="3 4">
    <name type="scientific">Fodinicola feengrottensis</name>
    <dbReference type="NCBI Taxonomy" id="435914"/>
    <lineage>
        <taxon>Bacteria</taxon>
        <taxon>Bacillati</taxon>
        <taxon>Actinomycetota</taxon>
        <taxon>Actinomycetes</taxon>
        <taxon>Mycobacteriales</taxon>
        <taxon>Fodinicola</taxon>
    </lineage>
</organism>
<reference evidence="3 4" key="1">
    <citation type="journal article" date="2019" name="Int. J. Syst. Evol. Microbiol.">
        <title>The Global Catalogue of Microorganisms (GCM) 10K type strain sequencing project: providing services to taxonomists for standard genome sequencing and annotation.</title>
        <authorList>
            <consortium name="The Broad Institute Genomics Platform"/>
            <consortium name="The Broad Institute Genome Sequencing Center for Infectious Disease"/>
            <person name="Wu L."/>
            <person name="Ma J."/>
        </authorList>
    </citation>
    <scope>NUCLEOTIDE SEQUENCE [LARGE SCALE GENOMIC DNA]</scope>
    <source>
        <strain evidence="3 4">JCM 14718</strain>
    </source>
</reference>
<keyword evidence="1" id="KW-0560">Oxidoreductase</keyword>
<sequence length="281" mass="30224">MVADLGRIGLWRGSFLLGDDPAALAETVAELDELGYGSFWLGTAKGDLEQSEAILDATKKMVVATGIVNVWTEPVETAAAAYHRVVAKHPGRLLLGIGAGHREMTQVYQKPYDALVNYLDALDAAKVPLEDVALAALGPRVTKLAGERTRGSHPYFTTPEHTAQAREILGTGPLLAPEQKVILDTNPETARAQARQTLGFYLGLANYRNSFLRLGFTEDELADGGNDRLVDATIAWGDVETVGRRITEHLDAGADTVGIQVLTEGTALPIKEWRDLAALIG</sequence>
<dbReference type="InterPro" id="IPR036661">
    <property type="entry name" value="Luciferase-like_sf"/>
</dbReference>
<dbReference type="PANTHER" id="PTHR43244">
    <property type="match status" value="1"/>
</dbReference>
<protein>
    <submittedName>
        <fullName evidence="3">LLM class F420-dependent oxidoreductase</fullName>
    </submittedName>
</protein>
<dbReference type="InterPro" id="IPR011251">
    <property type="entry name" value="Luciferase-like_dom"/>
</dbReference>
<dbReference type="RefSeq" id="WP_163570542.1">
    <property type="nucleotide sequence ID" value="NZ_BAAANY010000007.1"/>
</dbReference>
<evidence type="ECO:0000256" key="1">
    <source>
        <dbReference type="ARBA" id="ARBA00023002"/>
    </source>
</evidence>
<evidence type="ECO:0000313" key="3">
    <source>
        <dbReference type="EMBL" id="GAA1669425.1"/>
    </source>
</evidence>
<dbReference type="Proteomes" id="UP001500618">
    <property type="component" value="Unassembled WGS sequence"/>
</dbReference>
<evidence type="ECO:0000259" key="2">
    <source>
        <dbReference type="Pfam" id="PF00296"/>
    </source>
</evidence>
<dbReference type="NCBIfam" id="TIGR03620">
    <property type="entry name" value="F420_MSMEG_4141"/>
    <property type="match status" value="1"/>
</dbReference>
<dbReference type="Pfam" id="PF00296">
    <property type="entry name" value="Bac_luciferase"/>
    <property type="match status" value="1"/>
</dbReference>
<dbReference type="InterPro" id="IPR019922">
    <property type="entry name" value="Lucif-like_OxRdatse_MSMEG_4141"/>
</dbReference>
<name>A0ABN2GDL3_9ACTN</name>
<gene>
    <name evidence="3" type="ORF">GCM10009765_18610</name>
</gene>
<accession>A0ABN2GDL3</accession>
<proteinExistence type="predicted"/>
<dbReference type="PANTHER" id="PTHR43244:SF1">
    <property type="entry name" value="5,10-METHYLENETETRAHYDROMETHANOPTERIN REDUCTASE"/>
    <property type="match status" value="1"/>
</dbReference>
<dbReference type="Gene3D" id="3.20.20.30">
    <property type="entry name" value="Luciferase-like domain"/>
    <property type="match status" value="2"/>
</dbReference>
<evidence type="ECO:0000313" key="4">
    <source>
        <dbReference type="Proteomes" id="UP001500618"/>
    </source>
</evidence>
<feature type="domain" description="Luciferase-like" evidence="2">
    <location>
        <begin position="19"/>
        <end position="122"/>
    </location>
</feature>
<keyword evidence="4" id="KW-1185">Reference proteome</keyword>